<keyword evidence="1" id="KW-0175">Coiled coil</keyword>
<dbReference type="Proteomes" id="UP000234323">
    <property type="component" value="Unassembled WGS sequence"/>
</dbReference>
<feature type="region of interest" description="Disordered" evidence="2">
    <location>
        <begin position="136"/>
        <end position="161"/>
    </location>
</feature>
<evidence type="ECO:0000313" key="4">
    <source>
        <dbReference type="Proteomes" id="UP000234323"/>
    </source>
</evidence>
<dbReference type="AlphaFoldDB" id="A0A2I1HKW0"/>
<evidence type="ECO:0000256" key="2">
    <source>
        <dbReference type="SAM" id="MobiDB-lite"/>
    </source>
</evidence>
<dbReference type="VEuPathDB" id="FungiDB:RhiirFUN_013609"/>
<organism evidence="3 4">
    <name type="scientific">Rhizophagus irregularis</name>
    <dbReference type="NCBI Taxonomy" id="588596"/>
    <lineage>
        <taxon>Eukaryota</taxon>
        <taxon>Fungi</taxon>
        <taxon>Fungi incertae sedis</taxon>
        <taxon>Mucoromycota</taxon>
        <taxon>Glomeromycotina</taxon>
        <taxon>Glomeromycetes</taxon>
        <taxon>Glomerales</taxon>
        <taxon>Glomeraceae</taxon>
        <taxon>Rhizophagus</taxon>
    </lineage>
</organism>
<protein>
    <submittedName>
        <fullName evidence="3">Uncharacterized protein</fullName>
    </submittedName>
</protein>
<gene>
    <name evidence="3" type="ORF">RhiirA4_482288</name>
</gene>
<reference evidence="3 4" key="1">
    <citation type="submission" date="2015-10" db="EMBL/GenBank/DDBJ databases">
        <title>Genome analyses suggest a sexual origin of heterokaryosis in a supposedly ancient asexual fungus.</title>
        <authorList>
            <person name="Ropars J."/>
            <person name="Sedzielewska K."/>
            <person name="Noel J."/>
            <person name="Charron P."/>
            <person name="Farinelli L."/>
            <person name="Marton T."/>
            <person name="Kruger M."/>
            <person name="Pelin A."/>
            <person name="Brachmann A."/>
            <person name="Corradi N."/>
        </authorList>
    </citation>
    <scope>NUCLEOTIDE SEQUENCE [LARGE SCALE GENOMIC DNA]</scope>
    <source>
        <strain evidence="3 4">A4</strain>
    </source>
</reference>
<sequence>MGSRRSTTSQKKSKERFKTLKAKRMTTVKFLKSGYRTQVNVDCYNRGLGTCLAELKATKKALDASQTKIQELQNAHRRTTNALQELQNAHQRTINALWDAEDRVEELENHEVESISTLHRQIRKLRCNGKSSSKKSEKLITFAPDNNNNNKKKNQNNFFFK</sequence>
<proteinExistence type="predicted"/>
<evidence type="ECO:0000256" key="1">
    <source>
        <dbReference type="SAM" id="Coils"/>
    </source>
</evidence>
<dbReference type="VEuPathDB" id="FungiDB:FUN_008442"/>
<name>A0A2I1HKW0_9GLOM</name>
<keyword evidence="4" id="KW-1185">Reference proteome</keyword>
<dbReference type="EMBL" id="LLXI01003594">
    <property type="protein sequence ID" value="PKY59499.1"/>
    <property type="molecule type" value="Genomic_DNA"/>
</dbReference>
<evidence type="ECO:0000313" key="3">
    <source>
        <dbReference type="EMBL" id="PKY59499.1"/>
    </source>
</evidence>
<accession>A0A2I1HKW0</accession>
<comment type="caution">
    <text evidence="3">The sequence shown here is derived from an EMBL/GenBank/DDBJ whole genome shotgun (WGS) entry which is preliminary data.</text>
</comment>
<feature type="coiled-coil region" evidence="1">
    <location>
        <begin position="55"/>
        <end position="110"/>
    </location>
</feature>